<feature type="region of interest" description="Disordered" evidence="1">
    <location>
        <begin position="1"/>
        <end position="30"/>
    </location>
</feature>
<name>A0A7G7YQ87_9CORY</name>
<dbReference type="KEGG" id="cans:GP473_08335"/>
<dbReference type="RefSeq" id="WP_185770412.1">
    <property type="nucleotide sequence ID" value="NZ_CP046883.1"/>
</dbReference>
<dbReference type="GO" id="GO:0008168">
    <property type="term" value="F:methyltransferase activity"/>
    <property type="evidence" value="ECO:0007669"/>
    <property type="project" value="UniProtKB-KW"/>
</dbReference>
<gene>
    <name evidence="2" type="ORF">GP473_08335</name>
</gene>
<proteinExistence type="predicted"/>
<reference evidence="2 3" key="1">
    <citation type="submission" date="2019-12" db="EMBL/GenBank/DDBJ databases">
        <title>Corynebacterium sp. nov., isolated from feces of the Anser Albifrons in China.</title>
        <authorList>
            <person name="Liu Q."/>
        </authorList>
    </citation>
    <scope>NUCLEOTIDE SEQUENCE [LARGE SCALE GENOMIC DNA]</scope>
    <source>
        <strain evidence="2 3">23H37-10</strain>
    </source>
</reference>
<sequence>MADHAHNLRARSWTTDGPVGVPTRGTTGHNRLRKSDRWLVAQHRVQTHMRDVQLSGRRPVAIDVGYGASHTTTVEWARFLRVLAPDVEVTGLEIEPSRVLPPRDGVNFALGGFELAGMRADVVRAFNVLRQYDVDQVRDAWERMQTGLHDGGVIIEGTCCEVGRRAAWVLLDKHGPQTLTMSWHPGDVEKPSDIAERLPKALIHHNSPGHAVYDVLQEMDAAWNQAAPLAVFGPRVRWREALNHFHQATQLPRLTPRRRLSDNTLTVPWSAVSDDH</sequence>
<evidence type="ECO:0000256" key="1">
    <source>
        <dbReference type="SAM" id="MobiDB-lite"/>
    </source>
</evidence>
<dbReference type="Proteomes" id="UP000515275">
    <property type="component" value="Chromosome"/>
</dbReference>
<dbReference type="AlphaFoldDB" id="A0A7G7YQ87"/>
<dbReference type="SUPFAM" id="SSF53335">
    <property type="entry name" value="S-adenosyl-L-methionine-dependent methyltransferases"/>
    <property type="match status" value="1"/>
</dbReference>
<keyword evidence="2" id="KW-0489">Methyltransferase</keyword>
<organism evidence="2 3">
    <name type="scientific">Corynebacterium anserum</name>
    <dbReference type="NCBI Taxonomy" id="2684406"/>
    <lineage>
        <taxon>Bacteria</taxon>
        <taxon>Bacillati</taxon>
        <taxon>Actinomycetota</taxon>
        <taxon>Actinomycetes</taxon>
        <taxon>Mycobacteriales</taxon>
        <taxon>Corynebacteriaceae</taxon>
        <taxon>Corynebacterium</taxon>
    </lineage>
</organism>
<feature type="compositionally biased region" description="Low complexity" evidence="1">
    <location>
        <begin position="14"/>
        <end position="28"/>
    </location>
</feature>
<accession>A0A7G7YQ87</accession>
<dbReference type="InterPro" id="IPR029063">
    <property type="entry name" value="SAM-dependent_MTases_sf"/>
</dbReference>
<keyword evidence="3" id="KW-1185">Reference proteome</keyword>
<evidence type="ECO:0000313" key="2">
    <source>
        <dbReference type="EMBL" id="QNH96657.1"/>
    </source>
</evidence>
<keyword evidence="2" id="KW-0808">Transferase</keyword>
<protein>
    <submittedName>
        <fullName evidence="2">Class I SAM-dependent methyltransferase</fullName>
    </submittedName>
</protein>
<dbReference type="EMBL" id="CP046883">
    <property type="protein sequence ID" value="QNH96657.1"/>
    <property type="molecule type" value="Genomic_DNA"/>
</dbReference>
<dbReference type="GO" id="GO:0032259">
    <property type="term" value="P:methylation"/>
    <property type="evidence" value="ECO:0007669"/>
    <property type="project" value="UniProtKB-KW"/>
</dbReference>
<evidence type="ECO:0000313" key="3">
    <source>
        <dbReference type="Proteomes" id="UP000515275"/>
    </source>
</evidence>